<feature type="region of interest" description="Disordered" evidence="9">
    <location>
        <begin position="186"/>
        <end position="227"/>
    </location>
</feature>
<name>F7FN99_MONDO</name>
<protein>
    <recommendedName>
        <fullName evidence="7">Enolase 4</fullName>
        <ecNumber evidence="3">4.2.1.11</ecNumber>
    </recommendedName>
    <alternativeName>
        <fullName evidence="6">2-phospho-D-glycerate hydro-lyase</fullName>
    </alternativeName>
</protein>
<dbReference type="UniPathway" id="UPA00109">
    <property type="reaction ID" value="UER00187"/>
</dbReference>
<keyword evidence="13" id="KW-1185">Reference proteome</keyword>
<organism evidence="12 13">
    <name type="scientific">Monodelphis domestica</name>
    <name type="common">Gray short-tailed opossum</name>
    <dbReference type="NCBI Taxonomy" id="13616"/>
    <lineage>
        <taxon>Eukaryota</taxon>
        <taxon>Metazoa</taxon>
        <taxon>Chordata</taxon>
        <taxon>Craniata</taxon>
        <taxon>Vertebrata</taxon>
        <taxon>Euteleostomi</taxon>
        <taxon>Mammalia</taxon>
        <taxon>Metatheria</taxon>
        <taxon>Didelphimorphia</taxon>
        <taxon>Didelphidae</taxon>
        <taxon>Monodelphis</taxon>
    </lineage>
</organism>
<evidence type="ECO:0000256" key="7">
    <source>
        <dbReference type="ARBA" id="ARBA00034855"/>
    </source>
</evidence>
<dbReference type="PANTHER" id="PTHR11902:SF30">
    <property type="entry name" value="ENOLASE 4"/>
    <property type="match status" value="1"/>
</dbReference>
<dbReference type="Ensembl" id="ENSMODT00000012075.4">
    <property type="protein sequence ID" value="ENSMODP00000011852.4"/>
    <property type="gene ID" value="ENSMODG00000009486.4"/>
</dbReference>
<dbReference type="HOGENOM" id="CLU_493979_0_0_1"/>
<dbReference type="CDD" id="cd22974">
    <property type="entry name" value="DD_ENO4"/>
    <property type="match status" value="1"/>
</dbReference>
<feature type="compositionally biased region" description="Pro residues" evidence="9">
    <location>
        <begin position="217"/>
        <end position="227"/>
    </location>
</feature>
<dbReference type="SUPFAM" id="SSF51604">
    <property type="entry name" value="Enolase C-terminal domain-like"/>
    <property type="match status" value="1"/>
</dbReference>
<dbReference type="GO" id="GO:0004634">
    <property type="term" value="F:phosphopyruvate hydratase activity"/>
    <property type="evidence" value="ECO:0000318"/>
    <property type="project" value="GO_Central"/>
</dbReference>
<evidence type="ECO:0000256" key="9">
    <source>
        <dbReference type="SAM" id="MobiDB-lite"/>
    </source>
</evidence>
<dbReference type="SUPFAM" id="SSF54826">
    <property type="entry name" value="Enolase N-terminal domain-like"/>
    <property type="match status" value="1"/>
</dbReference>
<evidence type="ECO:0000256" key="6">
    <source>
        <dbReference type="ARBA" id="ARBA00031125"/>
    </source>
</evidence>
<comment type="pathway">
    <text evidence="1">Carbohydrate degradation; glycolysis; pyruvate from D-glyceraldehyde 3-phosphate: step 4/5.</text>
</comment>
<gene>
    <name evidence="12" type="primary">ENO4</name>
</gene>
<reference evidence="12" key="2">
    <citation type="submission" date="2025-08" db="UniProtKB">
        <authorList>
            <consortium name="Ensembl"/>
        </authorList>
    </citation>
    <scope>IDENTIFICATION</scope>
</reference>
<keyword evidence="5" id="KW-0456">Lyase</keyword>
<dbReference type="GO" id="GO:0000015">
    <property type="term" value="C:phosphopyruvate hydratase complex"/>
    <property type="evidence" value="ECO:0000318"/>
    <property type="project" value="GO_Central"/>
</dbReference>
<evidence type="ECO:0000256" key="3">
    <source>
        <dbReference type="ARBA" id="ARBA00012058"/>
    </source>
</evidence>
<dbReference type="InParanoid" id="F7FN99"/>
<proteinExistence type="inferred from homology"/>
<dbReference type="Proteomes" id="UP000002280">
    <property type="component" value="Chromosome 1"/>
</dbReference>
<dbReference type="InterPro" id="IPR020810">
    <property type="entry name" value="Enolase_C"/>
</dbReference>
<evidence type="ECO:0000259" key="11">
    <source>
        <dbReference type="SMART" id="SM01193"/>
    </source>
</evidence>
<keyword evidence="4" id="KW-0324">Glycolysis</keyword>
<comment type="catalytic activity">
    <reaction evidence="8">
        <text>(2R)-2-phosphoglycerate = phosphoenolpyruvate + H2O</text>
        <dbReference type="Rhea" id="RHEA:10164"/>
        <dbReference type="ChEBI" id="CHEBI:15377"/>
        <dbReference type="ChEBI" id="CHEBI:58289"/>
        <dbReference type="ChEBI" id="CHEBI:58702"/>
        <dbReference type="EC" id="4.2.1.11"/>
    </reaction>
</comment>
<reference evidence="12 13" key="1">
    <citation type="journal article" date="2007" name="Nature">
        <title>Genome of the marsupial Monodelphis domestica reveals innovation in non-coding sequences.</title>
        <authorList>
            <person name="Mikkelsen T.S."/>
            <person name="Wakefield M.J."/>
            <person name="Aken B."/>
            <person name="Amemiya C.T."/>
            <person name="Chang J.L."/>
            <person name="Duke S."/>
            <person name="Garber M."/>
            <person name="Gentles A.J."/>
            <person name="Goodstadt L."/>
            <person name="Heger A."/>
            <person name="Jurka J."/>
            <person name="Kamal M."/>
            <person name="Mauceli E."/>
            <person name="Searle S.M."/>
            <person name="Sharpe T."/>
            <person name="Baker M.L."/>
            <person name="Batzer M.A."/>
            <person name="Benos P.V."/>
            <person name="Belov K."/>
            <person name="Clamp M."/>
            <person name="Cook A."/>
            <person name="Cuff J."/>
            <person name="Das R."/>
            <person name="Davidow L."/>
            <person name="Deakin J.E."/>
            <person name="Fazzari M.J."/>
            <person name="Glass J.L."/>
            <person name="Grabherr M."/>
            <person name="Greally J.M."/>
            <person name="Gu W."/>
            <person name="Hore T.A."/>
            <person name="Huttley G.A."/>
            <person name="Kleber M."/>
            <person name="Jirtle R.L."/>
            <person name="Koina E."/>
            <person name="Lee J.T."/>
            <person name="Mahony S."/>
            <person name="Marra M.A."/>
            <person name="Miller R.D."/>
            <person name="Nicholls R.D."/>
            <person name="Oda M."/>
            <person name="Papenfuss A.T."/>
            <person name="Parra Z.E."/>
            <person name="Pollock D.D."/>
            <person name="Ray D.A."/>
            <person name="Schein J.E."/>
            <person name="Speed T.P."/>
            <person name="Thompson K."/>
            <person name="VandeBerg J.L."/>
            <person name="Wade C.M."/>
            <person name="Walker J.A."/>
            <person name="Waters P.D."/>
            <person name="Webber C."/>
            <person name="Weidman J.R."/>
            <person name="Xie X."/>
            <person name="Zody M.C."/>
            <person name="Baldwin J."/>
            <person name="Abdouelleil A."/>
            <person name="Abdulkadir J."/>
            <person name="Abebe A."/>
            <person name="Abera B."/>
            <person name="Abreu J."/>
            <person name="Acer S.C."/>
            <person name="Aftuck L."/>
            <person name="Alexander A."/>
            <person name="An P."/>
            <person name="Anderson E."/>
            <person name="Anderson S."/>
            <person name="Arachi H."/>
            <person name="Azer M."/>
            <person name="Bachantsang P."/>
            <person name="Barry A."/>
            <person name="Bayul T."/>
            <person name="Berlin A."/>
            <person name="Bessette D."/>
            <person name="Bloom T."/>
            <person name="Bloom T."/>
            <person name="Boguslavskiy L."/>
            <person name="Bonnet C."/>
            <person name="Boukhgalter B."/>
            <person name="Bourzgui I."/>
            <person name="Brown A."/>
            <person name="Cahill P."/>
            <person name="Channer S."/>
            <person name="Cheshatsang Y."/>
            <person name="Chuda L."/>
            <person name="Citroen M."/>
            <person name="Collymore A."/>
            <person name="Cooke P."/>
            <person name="Costello M."/>
            <person name="D'Aco K."/>
            <person name="Daza R."/>
            <person name="De Haan G."/>
            <person name="DeGray S."/>
            <person name="DeMaso C."/>
            <person name="Dhargay N."/>
            <person name="Dooley K."/>
            <person name="Dooley E."/>
            <person name="Doricent M."/>
            <person name="Dorje P."/>
            <person name="Dorjee K."/>
            <person name="Dupes A."/>
            <person name="Elong R."/>
            <person name="Falk J."/>
            <person name="Farina A."/>
            <person name="Faro S."/>
            <person name="Ferguson D."/>
            <person name="Fisher S."/>
            <person name="Foley C.D."/>
            <person name="Franke A."/>
            <person name="Friedrich D."/>
            <person name="Gadbois L."/>
            <person name="Gearin G."/>
            <person name="Gearin C.R."/>
            <person name="Giannoukos G."/>
            <person name="Goode T."/>
            <person name="Graham J."/>
            <person name="Grandbois E."/>
            <person name="Grewal S."/>
            <person name="Gyaltsen K."/>
            <person name="Hafez N."/>
            <person name="Hagos B."/>
            <person name="Hall J."/>
            <person name="Henson C."/>
            <person name="Hollinger A."/>
            <person name="Honan T."/>
            <person name="Huard M.D."/>
            <person name="Hughes L."/>
            <person name="Hurhula B."/>
            <person name="Husby M.E."/>
            <person name="Kamat A."/>
            <person name="Kanga B."/>
            <person name="Kashin S."/>
            <person name="Khazanovich D."/>
            <person name="Kisner P."/>
            <person name="Lance K."/>
            <person name="Lara M."/>
            <person name="Lee W."/>
            <person name="Lennon N."/>
            <person name="Letendre F."/>
            <person name="LeVine R."/>
            <person name="Lipovsky A."/>
            <person name="Liu X."/>
            <person name="Liu J."/>
            <person name="Liu S."/>
            <person name="Lokyitsang T."/>
            <person name="Lokyitsang Y."/>
            <person name="Lubonja R."/>
            <person name="Lui A."/>
            <person name="MacDonald P."/>
            <person name="Magnisalis V."/>
            <person name="Maru K."/>
            <person name="Matthews C."/>
            <person name="McCusker W."/>
            <person name="McDonough S."/>
            <person name="Mehta T."/>
            <person name="Meldrim J."/>
            <person name="Meneus L."/>
            <person name="Mihai O."/>
            <person name="Mihalev A."/>
            <person name="Mihova T."/>
            <person name="Mittelman R."/>
            <person name="Mlenga V."/>
            <person name="Montmayeur A."/>
            <person name="Mulrain L."/>
            <person name="Navidi A."/>
            <person name="Naylor J."/>
            <person name="Negash T."/>
            <person name="Nguyen T."/>
            <person name="Nguyen N."/>
            <person name="Nicol R."/>
            <person name="Norbu C."/>
            <person name="Norbu N."/>
            <person name="Novod N."/>
            <person name="O'Neill B."/>
            <person name="Osman S."/>
            <person name="Markiewicz E."/>
            <person name="Oyono O.L."/>
            <person name="Patti C."/>
            <person name="Phunkhang P."/>
            <person name="Pierre F."/>
            <person name="Priest M."/>
            <person name="Raghuraman S."/>
            <person name="Rege F."/>
            <person name="Reyes R."/>
            <person name="Rise C."/>
            <person name="Rogov P."/>
            <person name="Ross K."/>
            <person name="Ryan E."/>
            <person name="Settipalli S."/>
            <person name="Shea T."/>
            <person name="Sherpa N."/>
            <person name="Shi L."/>
            <person name="Shih D."/>
            <person name="Sparrow T."/>
            <person name="Spaulding J."/>
            <person name="Stalker J."/>
            <person name="Stange-Thomann N."/>
            <person name="Stavropoulos S."/>
            <person name="Stone C."/>
            <person name="Strader C."/>
            <person name="Tesfaye S."/>
            <person name="Thomson T."/>
            <person name="Thoulutsang Y."/>
            <person name="Thoulutsang D."/>
            <person name="Topham K."/>
            <person name="Topping I."/>
            <person name="Tsamla T."/>
            <person name="Vassiliev H."/>
            <person name="Vo A."/>
            <person name="Wangchuk T."/>
            <person name="Wangdi T."/>
            <person name="Weiand M."/>
            <person name="Wilkinson J."/>
            <person name="Wilson A."/>
            <person name="Yadav S."/>
            <person name="Young G."/>
            <person name="Yu Q."/>
            <person name="Zembek L."/>
            <person name="Zhong D."/>
            <person name="Zimmer A."/>
            <person name="Zwirko Z."/>
            <person name="Jaffe D.B."/>
            <person name="Alvarez P."/>
            <person name="Brockman W."/>
            <person name="Butler J."/>
            <person name="Chin C."/>
            <person name="Gnerre S."/>
            <person name="MacCallum I."/>
            <person name="Graves J.A."/>
            <person name="Ponting C.P."/>
            <person name="Breen M."/>
            <person name="Samollow P.B."/>
            <person name="Lander E.S."/>
            <person name="Lindblad-Toh K."/>
        </authorList>
    </citation>
    <scope>NUCLEOTIDE SEQUENCE [LARGE SCALE GENOMIC DNA]</scope>
</reference>
<dbReference type="InterPro" id="IPR036849">
    <property type="entry name" value="Enolase-like_C_sf"/>
</dbReference>
<dbReference type="GeneTree" id="ENSGT00950000182805"/>
<evidence type="ECO:0000259" key="10">
    <source>
        <dbReference type="SMART" id="SM01192"/>
    </source>
</evidence>
<feature type="domain" description="Enolase C-terminal TIM barrel" evidence="10">
    <location>
        <begin position="270"/>
        <end position="573"/>
    </location>
</feature>
<reference evidence="12" key="3">
    <citation type="submission" date="2025-09" db="UniProtKB">
        <authorList>
            <consortium name="Ensembl"/>
        </authorList>
    </citation>
    <scope>IDENTIFICATION</scope>
</reference>
<dbReference type="Gene3D" id="3.20.20.120">
    <property type="entry name" value="Enolase-like C-terminal domain"/>
    <property type="match status" value="1"/>
</dbReference>
<dbReference type="InterPro" id="IPR000941">
    <property type="entry name" value="Enolase"/>
</dbReference>
<dbReference type="GO" id="GO:0000287">
    <property type="term" value="F:magnesium ion binding"/>
    <property type="evidence" value="ECO:0007669"/>
    <property type="project" value="InterPro"/>
</dbReference>
<dbReference type="OMA" id="MKELICI"/>
<dbReference type="AlphaFoldDB" id="F7FN99"/>
<evidence type="ECO:0000313" key="12">
    <source>
        <dbReference type="Ensembl" id="ENSMODP00000011852.4"/>
    </source>
</evidence>
<comment type="similarity">
    <text evidence="2">Belongs to the enolase family.</text>
</comment>
<dbReference type="Gene3D" id="3.30.390.10">
    <property type="entry name" value="Enolase-like, N-terminal domain"/>
    <property type="match status" value="1"/>
</dbReference>
<dbReference type="EC" id="4.2.1.11" evidence="3"/>
<feature type="compositionally biased region" description="Pro residues" evidence="9">
    <location>
        <begin position="191"/>
        <end position="201"/>
    </location>
</feature>
<dbReference type="Bgee" id="ENSMODG00000009486">
    <property type="expression patterns" value="Expressed in spermatocyte and 11 other cell types or tissues"/>
</dbReference>
<dbReference type="PANTHER" id="PTHR11902">
    <property type="entry name" value="ENOLASE"/>
    <property type="match status" value="1"/>
</dbReference>
<dbReference type="InterPro" id="IPR047500">
    <property type="entry name" value="DD_ENO4"/>
</dbReference>
<feature type="domain" description="Enolase N-terminal" evidence="11">
    <location>
        <begin position="66"/>
        <end position="258"/>
    </location>
</feature>
<dbReference type="SMART" id="SM01193">
    <property type="entry name" value="Enolase_N"/>
    <property type="match status" value="1"/>
</dbReference>
<dbReference type="Pfam" id="PF00113">
    <property type="entry name" value="Enolase_C"/>
    <property type="match status" value="1"/>
</dbReference>
<evidence type="ECO:0000313" key="13">
    <source>
        <dbReference type="Proteomes" id="UP000002280"/>
    </source>
</evidence>
<dbReference type="FunCoup" id="F7FN99">
    <property type="interactions" value="33"/>
</dbReference>
<evidence type="ECO:0000256" key="5">
    <source>
        <dbReference type="ARBA" id="ARBA00023239"/>
    </source>
</evidence>
<dbReference type="GO" id="GO:0006096">
    <property type="term" value="P:glycolytic process"/>
    <property type="evidence" value="ECO:0000318"/>
    <property type="project" value="GO_Central"/>
</dbReference>
<evidence type="ECO:0000256" key="1">
    <source>
        <dbReference type="ARBA" id="ARBA00005031"/>
    </source>
</evidence>
<dbReference type="InterPro" id="IPR029017">
    <property type="entry name" value="Enolase-like_N"/>
</dbReference>
<dbReference type="STRING" id="13616.ENSMODP00000011852"/>
<evidence type="ECO:0000256" key="4">
    <source>
        <dbReference type="ARBA" id="ARBA00023152"/>
    </source>
</evidence>
<dbReference type="eggNOG" id="KOG2670">
    <property type="taxonomic scope" value="Eukaryota"/>
</dbReference>
<evidence type="ECO:0000256" key="2">
    <source>
        <dbReference type="ARBA" id="ARBA00009604"/>
    </source>
</evidence>
<dbReference type="InterPro" id="IPR020811">
    <property type="entry name" value="Enolase_N"/>
</dbReference>
<accession>F7FN99</accession>
<evidence type="ECO:0000256" key="8">
    <source>
        <dbReference type="ARBA" id="ARBA00048333"/>
    </source>
</evidence>
<dbReference type="SMART" id="SM01192">
    <property type="entry name" value="Enolase_C"/>
    <property type="match status" value="1"/>
</dbReference>
<sequence>MGDGGGGRNDAHELYKLKQRAVEYYRMNDVPRQLEDLLNSTFYLQPPDVYGHLANCFTKLSKAPTIYKVIGRVVLDGMGHQTLRVEIFCTIQNQVKSITSAVISSHFEVLETAMPDTVDAVELERNEAISVAVQWVNESMTELLEGLEPTQQEVADQLLTNFFANKLQEDKESKELELSLQQPLSLMSLQPPSPPPPPPPPSKKKGQKGKKEVIPEKPIPPAEPPEPVLHGSMAIGAVSLAVAKTCAILSNTPLYLNIASLKYKRESPRTLSLPLLMITMLSCGKSSPGKLNLMKEVICIPHPGLTVQQGITMLLEIQKQIIKIIDKPHTPKPETKKGHNGKKGGSTQIVGKLSYIGCLSINYDTIEQPLLLLQGICGNLGLELGINLYLAINCAAHEFIDYTRGKYEVMTGVFKNPAEMVDIYVELINKFPSITALIDPVRKEDSEQWDSICNALGSRCNIIAGTAAKSIPKLLEEKNLSTPKCSGLIIKHTNQTTMSDLAEVTKLIESQKRIAILGSTEGESSDDSLADLAVGLGVRFLKLGGLSRGERMTKYNRLFAIEEELVQGGTLVPSVGQTFIDFEDTDAEIPHGTPPFSVTSETMK</sequence>